<dbReference type="InterPro" id="IPR029016">
    <property type="entry name" value="GAF-like_dom_sf"/>
</dbReference>
<name>A0ABU4T7B5_9PSEU</name>
<dbReference type="SMART" id="SM00065">
    <property type="entry name" value="GAF"/>
    <property type="match status" value="1"/>
</dbReference>
<evidence type="ECO:0000313" key="2">
    <source>
        <dbReference type="EMBL" id="MDX8034066.1"/>
    </source>
</evidence>
<dbReference type="InterPro" id="IPR012074">
    <property type="entry name" value="GAF_ANTAR"/>
</dbReference>
<protein>
    <submittedName>
        <fullName evidence="2">GAF domain-containing protein</fullName>
    </submittedName>
</protein>
<sequence>MPRAQDQIVVMLSELTANLVDRHDAESVLRLVTAACESLLSASATGVLLADPRGGLSVVSASDERARFLELLQSQIDEGPCVDCVRDDAMVACPDLEDGAGRWPAFTRAALDAGFRAVHAVPMRLAGDAVGGLNVFYAAVTPWEAWQERLGQVLADLAVLGLSQDDGPARTHRLAEQTLTTLNDRVMLAHAIGMVAGALDTSTDEARRLIFGYAATNRGLVRDVARKLTGGDLDAAALLQAADAS</sequence>
<dbReference type="Gene3D" id="3.30.450.40">
    <property type="match status" value="1"/>
</dbReference>
<accession>A0ABU4T7B5</accession>
<feature type="domain" description="GAF" evidence="1">
    <location>
        <begin position="24"/>
        <end position="172"/>
    </location>
</feature>
<evidence type="ECO:0000313" key="3">
    <source>
        <dbReference type="Proteomes" id="UP001285521"/>
    </source>
</evidence>
<dbReference type="InterPro" id="IPR003018">
    <property type="entry name" value="GAF"/>
</dbReference>
<reference evidence="2 3" key="1">
    <citation type="submission" date="2023-11" db="EMBL/GenBank/DDBJ databases">
        <title>Lentzea sokolovensis, sp. nov., Lentzea kristufkii, sp. nov., and Lentzea miocenensis, sp. nov., rare actinobacteria from Sokolov Coal Basin, Miocene lacustrine sediment, Czech Republic.</title>
        <authorList>
            <person name="Lara A."/>
            <person name="Kotroba L."/>
            <person name="Nouioui I."/>
            <person name="Neumann-Schaal M."/>
            <person name="Mast Y."/>
            <person name="Chronakova A."/>
        </authorList>
    </citation>
    <scope>NUCLEOTIDE SEQUENCE [LARGE SCALE GENOMIC DNA]</scope>
    <source>
        <strain evidence="2 3">BCCO 10_0856</strain>
    </source>
</reference>
<dbReference type="Pfam" id="PF13185">
    <property type="entry name" value="GAF_2"/>
    <property type="match status" value="1"/>
</dbReference>
<comment type="caution">
    <text evidence="2">The sequence shown here is derived from an EMBL/GenBank/DDBJ whole genome shotgun (WGS) entry which is preliminary data.</text>
</comment>
<gene>
    <name evidence="2" type="ORF">SK803_27940</name>
</gene>
<dbReference type="SUPFAM" id="SSF55781">
    <property type="entry name" value="GAF domain-like"/>
    <property type="match status" value="1"/>
</dbReference>
<proteinExistence type="predicted"/>
<organism evidence="2 3">
    <name type="scientific">Lentzea miocenica</name>
    <dbReference type="NCBI Taxonomy" id="3095431"/>
    <lineage>
        <taxon>Bacteria</taxon>
        <taxon>Bacillati</taxon>
        <taxon>Actinomycetota</taxon>
        <taxon>Actinomycetes</taxon>
        <taxon>Pseudonocardiales</taxon>
        <taxon>Pseudonocardiaceae</taxon>
        <taxon>Lentzea</taxon>
    </lineage>
</organism>
<keyword evidence="3" id="KW-1185">Reference proteome</keyword>
<dbReference type="RefSeq" id="WP_319969087.1">
    <property type="nucleotide sequence ID" value="NZ_JAXAVW010000024.1"/>
</dbReference>
<dbReference type="Proteomes" id="UP001285521">
    <property type="component" value="Unassembled WGS sequence"/>
</dbReference>
<dbReference type="EMBL" id="JAXAVW010000024">
    <property type="protein sequence ID" value="MDX8034066.1"/>
    <property type="molecule type" value="Genomic_DNA"/>
</dbReference>
<dbReference type="PIRSF" id="PIRSF036625">
    <property type="entry name" value="GAF_ANTAR"/>
    <property type="match status" value="1"/>
</dbReference>
<evidence type="ECO:0000259" key="1">
    <source>
        <dbReference type="SMART" id="SM00065"/>
    </source>
</evidence>